<keyword evidence="3" id="KW-1185">Reference proteome</keyword>
<gene>
    <name evidence="2" type="ORF">KPH14_001557</name>
</gene>
<name>A0AAD9RZ93_9HYME</name>
<feature type="compositionally biased region" description="Polar residues" evidence="1">
    <location>
        <begin position="57"/>
        <end position="66"/>
    </location>
</feature>
<dbReference type="Proteomes" id="UP001258017">
    <property type="component" value="Unassembled WGS sequence"/>
</dbReference>
<reference evidence="2" key="1">
    <citation type="submission" date="2021-08" db="EMBL/GenBank/DDBJ databases">
        <authorList>
            <person name="Misof B."/>
            <person name="Oliver O."/>
            <person name="Podsiadlowski L."/>
            <person name="Donath A."/>
            <person name="Peters R."/>
            <person name="Mayer C."/>
            <person name="Rust J."/>
            <person name="Gunkel S."/>
            <person name="Lesny P."/>
            <person name="Martin S."/>
            <person name="Oeyen J.P."/>
            <person name="Petersen M."/>
            <person name="Panagiotis P."/>
            <person name="Wilbrandt J."/>
            <person name="Tanja T."/>
        </authorList>
    </citation>
    <scope>NUCLEOTIDE SEQUENCE</scope>
    <source>
        <strain evidence="2">GBR_01_08_01A</strain>
        <tissue evidence="2">Thorax + abdomen</tissue>
    </source>
</reference>
<dbReference type="AlphaFoldDB" id="A0AAD9RZ93"/>
<feature type="region of interest" description="Disordered" evidence="1">
    <location>
        <begin position="47"/>
        <end position="66"/>
    </location>
</feature>
<comment type="caution">
    <text evidence="2">The sequence shown here is derived from an EMBL/GenBank/DDBJ whole genome shotgun (WGS) entry which is preliminary data.</text>
</comment>
<protein>
    <submittedName>
        <fullName evidence="2">Uncharacterized protein</fullName>
    </submittedName>
</protein>
<sequence>MATPPVWRDGVGCTGGGLGGEKRGCETQGAQWNEKFEGEAKGVRIKNATISDVGPNATESDQDQTI</sequence>
<organism evidence="2 3">
    <name type="scientific">Odynerus spinipes</name>
    <dbReference type="NCBI Taxonomy" id="1348599"/>
    <lineage>
        <taxon>Eukaryota</taxon>
        <taxon>Metazoa</taxon>
        <taxon>Ecdysozoa</taxon>
        <taxon>Arthropoda</taxon>
        <taxon>Hexapoda</taxon>
        <taxon>Insecta</taxon>
        <taxon>Pterygota</taxon>
        <taxon>Neoptera</taxon>
        <taxon>Endopterygota</taxon>
        <taxon>Hymenoptera</taxon>
        <taxon>Apocrita</taxon>
        <taxon>Aculeata</taxon>
        <taxon>Vespoidea</taxon>
        <taxon>Vespidae</taxon>
        <taxon>Eumeninae</taxon>
        <taxon>Odynerus</taxon>
    </lineage>
</organism>
<reference evidence="2" key="2">
    <citation type="journal article" date="2023" name="Commun. Biol.">
        <title>Intrasexual cuticular hydrocarbon dimorphism in a wasp sheds light on hydrocarbon biosynthesis genes in Hymenoptera.</title>
        <authorList>
            <person name="Moris V.C."/>
            <person name="Podsiadlowski L."/>
            <person name="Martin S."/>
            <person name="Oeyen J.P."/>
            <person name="Donath A."/>
            <person name="Petersen M."/>
            <person name="Wilbrandt J."/>
            <person name="Misof B."/>
            <person name="Liedtke D."/>
            <person name="Thamm M."/>
            <person name="Scheiner R."/>
            <person name="Schmitt T."/>
            <person name="Niehuis O."/>
        </authorList>
    </citation>
    <scope>NUCLEOTIDE SEQUENCE</scope>
    <source>
        <strain evidence="2">GBR_01_08_01A</strain>
    </source>
</reference>
<feature type="region of interest" description="Disordered" evidence="1">
    <location>
        <begin position="1"/>
        <end position="26"/>
    </location>
</feature>
<dbReference type="EMBL" id="JAIFRP010000002">
    <property type="protein sequence ID" value="KAK2588656.1"/>
    <property type="molecule type" value="Genomic_DNA"/>
</dbReference>
<evidence type="ECO:0000256" key="1">
    <source>
        <dbReference type="SAM" id="MobiDB-lite"/>
    </source>
</evidence>
<evidence type="ECO:0000313" key="2">
    <source>
        <dbReference type="EMBL" id="KAK2588656.1"/>
    </source>
</evidence>
<accession>A0AAD9RZ93</accession>
<proteinExistence type="predicted"/>
<evidence type="ECO:0000313" key="3">
    <source>
        <dbReference type="Proteomes" id="UP001258017"/>
    </source>
</evidence>